<dbReference type="InterPro" id="IPR013221">
    <property type="entry name" value="Mur_ligase_cen"/>
</dbReference>
<keyword evidence="10 23" id="KW-0436">Ligase</keyword>
<dbReference type="Pfam" id="PF08245">
    <property type="entry name" value="Mur_ligase_M"/>
    <property type="match status" value="1"/>
</dbReference>
<organism evidence="26 27">
    <name type="scientific">Candidatus Desulfatibia vada</name>
    <dbReference type="NCBI Taxonomy" id="2841696"/>
    <lineage>
        <taxon>Bacteria</taxon>
        <taxon>Pseudomonadati</taxon>
        <taxon>Thermodesulfobacteriota</taxon>
        <taxon>Desulfobacteria</taxon>
        <taxon>Desulfobacterales</taxon>
        <taxon>Desulfobacterales incertae sedis</taxon>
        <taxon>Candidatus Desulfatibia</taxon>
    </lineage>
</organism>
<dbReference type="Gene3D" id="3.40.1190.10">
    <property type="entry name" value="Mur-like, catalytic domain"/>
    <property type="match status" value="1"/>
</dbReference>
<evidence type="ECO:0000256" key="21">
    <source>
        <dbReference type="ARBA" id="ARBA00049035"/>
    </source>
</evidence>
<evidence type="ECO:0000256" key="10">
    <source>
        <dbReference type="ARBA" id="ARBA00022598"/>
    </source>
</evidence>
<dbReference type="PIRSF" id="PIRSF001563">
    <property type="entry name" value="Folylpolyglu_synth"/>
    <property type="match status" value="1"/>
</dbReference>
<evidence type="ECO:0000256" key="9">
    <source>
        <dbReference type="ARBA" id="ARBA00019357"/>
    </source>
</evidence>
<keyword evidence="12 23" id="KW-0547">Nucleotide-binding</keyword>
<protein>
    <recommendedName>
        <fullName evidence="9">Dihydrofolate synthase/folylpolyglutamate synthase</fullName>
        <ecNumber evidence="7">6.3.2.12</ecNumber>
        <ecNumber evidence="8">6.3.2.17</ecNumber>
    </recommendedName>
    <alternativeName>
        <fullName evidence="18">Folylpoly-gamma-glutamate synthetase-dihydrofolate synthetase</fullName>
    </alternativeName>
    <alternativeName>
        <fullName evidence="16">Folylpolyglutamate synthetase</fullName>
    </alternativeName>
    <alternativeName>
        <fullName evidence="17">Tetrahydrofolylpolyglutamate synthase</fullName>
    </alternativeName>
</protein>
<comment type="cofactor">
    <cofactor evidence="1">
        <name>Mg(2+)</name>
        <dbReference type="ChEBI" id="CHEBI:18420"/>
    </cofactor>
</comment>
<dbReference type="GO" id="GO:0046872">
    <property type="term" value="F:metal ion binding"/>
    <property type="evidence" value="ECO:0007669"/>
    <property type="project" value="UniProtKB-KW"/>
</dbReference>
<dbReference type="PROSITE" id="PS01012">
    <property type="entry name" value="FOLYLPOLYGLU_SYNT_2"/>
    <property type="match status" value="1"/>
</dbReference>
<evidence type="ECO:0000256" key="16">
    <source>
        <dbReference type="ARBA" id="ARBA00030048"/>
    </source>
</evidence>
<dbReference type="GO" id="GO:0046654">
    <property type="term" value="P:tetrahydrofolate biosynthetic process"/>
    <property type="evidence" value="ECO:0007669"/>
    <property type="project" value="UniProtKB-UniPathway"/>
</dbReference>
<keyword evidence="13 23" id="KW-0067">ATP-binding</keyword>
<evidence type="ECO:0000256" key="12">
    <source>
        <dbReference type="ARBA" id="ARBA00022741"/>
    </source>
</evidence>
<dbReference type="EMBL" id="JACNIG010000298">
    <property type="protein sequence ID" value="MBC8433422.1"/>
    <property type="molecule type" value="Genomic_DNA"/>
</dbReference>
<keyword evidence="11" id="KW-0479">Metal-binding</keyword>
<dbReference type="InterPro" id="IPR036615">
    <property type="entry name" value="Mur_ligase_C_dom_sf"/>
</dbReference>
<evidence type="ECO:0000256" key="20">
    <source>
        <dbReference type="ARBA" id="ARBA00047808"/>
    </source>
</evidence>
<dbReference type="FunFam" id="3.40.1190.10:FF:000004">
    <property type="entry name" value="Dihydrofolate synthase/folylpolyglutamate synthase"/>
    <property type="match status" value="1"/>
</dbReference>
<dbReference type="InterPro" id="IPR036565">
    <property type="entry name" value="Mur-like_cat_sf"/>
</dbReference>
<evidence type="ECO:0000256" key="14">
    <source>
        <dbReference type="ARBA" id="ARBA00022842"/>
    </source>
</evidence>
<evidence type="ECO:0000256" key="22">
    <source>
        <dbReference type="ARBA" id="ARBA00049161"/>
    </source>
</evidence>
<dbReference type="EC" id="6.3.2.12" evidence="7"/>
<dbReference type="GO" id="GO:0008841">
    <property type="term" value="F:dihydrofolate synthase activity"/>
    <property type="evidence" value="ECO:0007669"/>
    <property type="project" value="UniProtKB-EC"/>
</dbReference>
<evidence type="ECO:0000256" key="17">
    <source>
        <dbReference type="ARBA" id="ARBA00030592"/>
    </source>
</evidence>
<accession>A0A8J6P695</accession>
<dbReference type="InterPro" id="IPR001645">
    <property type="entry name" value="Folylpolyglutamate_synth"/>
</dbReference>
<evidence type="ECO:0000256" key="11">
    <source>
        <dbReference type="ARBA" id="ARBA00022723"/>
    </source>
</evidence>
<comment type="catalytic activity">
    <reaction evidence="20">
        <text>10-formyltetrahydrofolyl-(gamma-L-Glu)(n) + L-glutamate + ATP = 10-formyltetrahydrofolyl-(gamma-L-Glu)(n+1) + ADP + phosphate + H(+)</text>
        <dbReference type="Rhea" id="RHEA:51904"/>
        <dbReference type="Rhea" id="RHEA-COMP:13088"/>
        <dbReference type="Rhea" id="RHEA-COMP:14300"/>
        <dbReference type="ChEBI" id="CHEBI:15378"/>
        <dbReference type="ChEBI" id="CHEBI:29985"/>
        <dbReference type="ChEBI" id="CHEBI:30616"/>
        <dbReference type="ChEBI" id="CHEBI:43474"/>
        <dbReference type="ChEBI" id="CHEBI:134413"/>
        <dbReference type="ChEBI" id="CHEBI:456216"/>
        <dbReference type="EC" id="6.3.2.17"/>
    </reaction>
</comment>
<comment type="subunit">
    <text evidence="6">Monomer.</text>
</comment>
<keyword evidence="14" id="KW-0460">Magnesium</keyword>
<dbReference type="InterPro" id="IPR004101">
    <property type="entry name" value="Mur_ligase_C"/>
</dbReference>
<evidence type="ECO:0000256" key="4">
    <source>
        <dbReference type="ARBA" id="ARBA00005150"/>
    </source>
</evidence>
<evidence type="ECO:0000256" key="3">
    <source>
        <dbReference type="ARBA" id="ARBA00004799"/>
    </source>
</evidence>
<dbReference type="Proteomes" id="UP000605201">
    <property type="component" value="Unassembled WGS sequence"/>
</dbReference>
<name>A0A8J6P695_9BACT</name>
<evidence type="ECO:0000256" key="19">
    <source>
        <dbReference type="ARBA" id="ARBA00047493"/>
    </source>
</evidence>
<dbReference type="GO" id="GO:0005737">
    <property type="term" value="C:cytoplasm"/>
    <property type="evidence" value="ECO:0007669"/>
    <property type="project" value="TreeGrafter"/>
</dbReference>
<dbReference type="Gene3D" id="3.90.190.20">
    <property type="entry name" value="Mur ligase, C-terminal domain"/>
    <property type="match status" value="1"/>
</dbReference>
<dbReference type="SUPFAM" id="SSF53623">
    <property type="entry name" value="MurD-like peptide ligases, catalytic domain"/>
    <property type="match status" value="1"/>
</dbReference>
<evidence type="ECO:0000256" key="6">
    <source>
        <dbReference type="ARBA" id="ARBA00011245"/>
    </source>
</evidence>
<dbReference type="AlphaFoldDB" id="A0A8J6P695"/>
<dbReference type="PANTHER" id="PTHR11136:SF0">
    <property type="entry name" value="DIHYDROFOLATE SYNTHETASE-RELATED"/>
    <property type="match status" value="1"/>
</dbReference>
<dbReference type="InterPro" id="IPR018109">
    <property type="entry name" value="Folylpolyglutamate_synth_CS"/>
</dbReference>
<evidence type="ECO:0000256" key="15">
    <source>
        <dbReference type="ARBA" id="ARBA00022909"/>
    </source>
</evidence>
<comment type="function">
    <text evidence="2">Functions in two distinct reactions of the de novo folate biosynthetic pathway. Catalyzes the addition of a glutamate residue to dihydropteroate (7,8-dihydropteroate or H2Pte) to form dihydrofolate (7,8-dihydrofolate monoglutamate or H2Pte-Glu). Also catalyzes successive additions of L-glutamate to tetrahydrofolate or 10-formyltetrahydrofolate or 5,10-methylenetetrahydrofolate, leading to folylpolyglutamate derivatives.</text>
</comment>
<feature type="domain" description="Mur ligase C-terminal" evidence="24">
    <location>
        <begin position="279"/>
        <end position="398"/>
    </location>
</feature>
<dbReference type="Pfam" id="PF02875">
    <property type="entry name" value="Mur_ligase_C"/>
    <property type="match status" value="1"/>
</dbReference>
<dbReference type="NCBIfam" id="TIGR01499">
    <property type="entry name" value="folC"/>
    <property type="match status" value="1"/>
</dbReference>
<comment type="similarity">
    <text evidence="5 23">Belongs to the folylpolyglutamate synthase family.</text>
</comment>
<comment type="catalytic activity">
    <reaction evidence="22">
        <text>7,8-dihydropteroate + L-glutamate + ATP = 7,8-dihydrofolate + ADP + phosphate + H(+)</text>
        <dbReference type="Rhea" id="RHEA:23584"/>
        <dbReference type="ChEBI" id="CHEBI:15378"/>
        <dbReference type="ChEBI" id="CHEBI:17839"/>
        <dbReference type="ChEBI" id="CHEBI:29985"/>
        <dbReference type="ChEBI" id="CHEBI:30616"/>
        <dbReference type="ChEBI" id="CHEBI:43474"/>
        <dbReference type="ChEBI" id="CHEBI:57451"/>
        <dbReference type="ChEBI" id="CHEBI:456216"/>
        <dbReference type="EC" id="6.3.2.12"/>
    </reaction>
</comment>
<evidence type="ECO:0000313" key="26">
    <source>
        <dbReference type="EMBL" id="MBC8433422.1"/>
    </source>
</evidence>
<evidence type="ECO:0000259" key="25">
    <source>
        <dbReference type="Pfam" id="PF08245"/>
    </source>
</evidence>
<comment type="catalytic activity">
    <reaction evidence="19">
        <text>(6S)-5,6,7,8-tetrahydrofolyl-(gamma-L-Glu)(n) + L-glutamate + ATP = (6S)-5,6,7,8-tetrahydrofolyl-(gamma-L-Glu)(n+1) + ADP + phosphate + H(+)</text>
        <dbReference type="Rhea" id="RHEA:10580"/>
        <dbReference type="Rhea" id="RHEA-COMP:14738"/>
        <dbReference type="Rhea" id="RHEA-COMP:14740"/>
        <dbReference type="ChEBI" id="CHEBI:15378"/>
        <dbReference type="ChEBI" id="CHEBI:29985"/>
        <dbReference type="ChEBI" id="CHEBI:30616"/>
        <dbReference type="ChEBI" id="CHEBI:43474"/>
        <dbReference type="ChEBI" id="CHEBI:141005"/>
        <dbReference type="ChEBI" id="CHEBI:456216"/>
        <dbReference type="EC" id="6.3.2.17"/>
    </reaction>
</comment>
<dbReference type="GO" id="GO:0046656">
    <property type="term" value="P:folic acid biosynthetic process"/>
    <property type="evidence" value="ECO:0007669"/>
    <property type="project" value="UniProtKB-KW"/>
</dbReference>
<dbReference type="GO" id="GO:0004326">
    <property type="term" value="F:tetrahydrofolylpolyglutamate synthase activity"/>
    <property type="evidence" value="ECO:0007669"/>
    <property type="project" value="UniProtKB-EC"/>
</dbReference>
<evidence type="ECO:0000256" key="1">
    <source>
        <dbReference type="ARBA" id="ARBA00001946"/>
    </source>
</evidence>
<dbReference type="PANTHER" id="PTHR11136">
    <property type="entry name" value="FOLYLPOLYGLUTAMATE SYNTHASE-RELATED"/>
    <property type="match status" value="1"/>
</dbReference>
<keyword evidence="15" id="KW-0289">Folate biosynthesis</keyword>
<dbReference type="EC" id="6.3.2.17" evidence="8"/>
<comment type="catalytic activity">
    <reaction evidence="21">
        <text>(6R)-5,10-methylenetetrahydrofolyl-(gamma-L-Glu)(n) + L-glutamate + ATP = (6R)-5,10-methylenetetrahydrofolyl-(gamma-L-Glu)(n+1) + ADP + phosphate + H(+)</text>
        <dbReference type="Rhea" id="RHEA:51912"/>
        <dbReference type="Rhea" id="RHEA-COMP:13257"/>
        <dbReference type="Rhea" id="RHEA-COMP:13258"/>
        <dbReference type="ChEBI" id="CHEBI:15378"/>
        <dbReference type="ChEBI" id="CHEBI:29985"/>
        <dbReference type="ChEBI" id="CHEBI:30616"/>
        <dbReference type="ChEBI" id="CHEBI:43474"/>
        <dbReference type="ChEBI" id="CHEBI:136572"/>
        <dbReference type="ChEBI" id="CHEBI:456216"/>
        <dbReference type="EC" id="6.3.2.17"/>
    </reaction>
</comment>
<comment type="caution">
    <text evidence="26">The sequence shown here is derived from an EMBL/GenBank/DDBJ whole genome shotgun (WGS) entry which is preliminary data.</text>
</comment>
<evidence type="ECO:0000256" key="7">
    <source>
        <dbReference type="ARBA" id="ARBA00013023"/>
    </source>
</evidence>
<evidence type="ECO:0000256" key="23">
    <source>
        <dbReference type="PIRNR" id="PIRNR001563"/>
    </source>
</evidence>
<evidence type="ECO:0000256" key="5">
    <source>
        <dbReference type="ARBA" id="ARBA00008276"/>
    </source>
</evidence>
<comment type="pathway">
    <text evidence="3">Cofactor biosynthesis; tetrahydrofolate biosynthesis; 7,8-dihydrofolate from 2-amino-4-hydroxy-6-hydroxymethyl-7,8-dihydropteridine diphosphate and 4-aminobenzoate: step 2/2.</text>
</comment>
<comment type="pathway">
    <text evidence="4">Cofactor biosynthesis; tetrahydrofolylpolyglutamate biosynthesis.</text>
</comment>
<dbReference type="GO" id="GO:0005524">
    <property type="term" value="F:ATP binding"/>
    <property type="evidence" value="ECO:0007669"/>
    <property type="project" value="UniProtKB-KW"/>
</dbReference>
<evidence type="ECO:0000313" key="27">
    <source>
        <dbReference type="Proteomes" id="UP000605201"/>
    </source>
</evidence>
<dbReference type="UniPathway" id="UPA00077">
    <property type="reaction ID" value="UER00157"/>
</dbReference>
<gene>
    <name evidence="26" type="ORF">H8D96_16050</name>
</gene>
<dbReference type="SUPFAM" id="SSF53244">
    <property type="entry name" value="MurD-like peptide ligases, peptide-binding domain"/>
    <property type="match status" value="1"/>
</dbReference>
<sequence length="417" mass="46038">MYGLRRFGIKLGLSTIRRILNGLESPLDRMAFIHVAGTNGKGSIASALAAILHLSGYKVGLYTSPHLVKFNERICINGLPISDENVVASYEAVKSVHYGGREPTFFEFATAMAFYEFGRQKVDWAVIETGMGGRLDATNIIKPALSIITNISIEHKEYLGNTITQIAGEKGGIIKKNTPVVTGVTQKNAISVLKTIAQSQSSRFYRFGDTFRVRRNQNQTFNYYGIENVWRNMQTGLIGRHQINNAAIVLAACEVLNTNRTDLPLAKIKQGLMQNRWPGRLEIVSRTPLVILDGAHNLIAARKLAEYLSENLSDRNITLVIGILDDKPYDAMLKSLLPFCSRAIMTAPQIDRALPPETLHNVARQMLSDITIIPHVNSAVQYAVDTASTHDVVCVAGSLYVVGEAKEALEKMDLIQL</sequence>
<feature type="domain" description="Mur ligase central" evidence="25">
    <location>
        <begin position="35"/>
        <end position="253"/>
    </location>
</feature>
<evidence type="ECO:0000259" key="24">
    <source>
        <dbReference type="Pfam" id="PF02875"/>
    </source>
</evidence>
<evidence type="ECO:0000256" key="2">
    <source>
        <dbReference type="ARBA" id="ARBA00002714"/>
    </source>
</evidence>
<evidence type="ECO:0000256" key="8">
    <source>
        <dbReference type="ARBA" id="ARBA00013025"/>
    </source>
</evidence>
<proteinExistence type="inferred from homology"/>
<evidence type="ECO:0000256" key="13">
    <source>
        <dbReference type="ARBA" id="ARBA00022840"/>
    </source>
</evidence>
<reference evidence="26 27" key="1">
    <citation type="submission" date="2020-08" db="EMBL/GenBank/DDBJ databases">
        <title>Bridging the membrane lipid divide: bacteria of the FCB group superphylum have the potential to synthesize archaeal ether lipids.</title>
        <authorList>
            <person name="Villanueva L."/>
            <person name="Von Meijenfeldt F.A.B."/>
            <person name="Westbye A.B."/>
            <person name="Yadav S."/>
            <person name="Hopmans E.C."/>
            <person name="Dutilh B.E."/>
            <person name="Sinninghe Damste J.S."/>
        </authorList>
    </citation>
    <scope>NUCLEOTIDE SEQUENCE [LARGE SCALE GENOMIC DNA]</scope>
    <source>
        <strain evidence="26">NIOZ-UU17</strain>
    </source>
</reference>
<evidence type="ECO:0000256" key="18">
    <source>
        <dbReference type="ARBA" id="ARBA00032510"/>
    </source>
</evidence>